<organism evidence="4 5">
    <name type="scientific">Prymnesium parvum</name>
    <name type="common">Toxic golden alga</name>
    <dbReference type="NCBI Taxonomy" id="97485"/>
    <lineage>
        <taxon>Eukaryota</taxon>
        <taxon>Haptista</taxon>
        <taxon>Haptophyta</taxon>
        <taxon>Prymnesiophyceae</taxon>
        <taxon>Prymnesiales</taxon>
        <taxon>Prymnesiaceae</taxon>
        <taxon>Prymnesium</taxon>
    </lineage>
</organism>
<dbReference type="Pfam" id="PF00466">
    <property type="entry name" value="Ribosomal_L10"/>
    <property type="match status" value="1"/>
</dbReference>
<gene>
    <name evidence="4" type="ORF">AB1Y20_014309</name>
</gene>
<dbReference type="GO" id="GO:0003735">
    <property type="term" value="F:structural constituent of ribosome"/>
    <property type="evidence" value="ECO:0007669"/>
    <property type="project" value="InterPro"/>
</dbReference>
<evidence type="ECO:0000256" key="3">
    <source>
        <dbReference type="ARBA" id="ARBA00023274"/>
    </source>
</evidence>
<dbReference type="Proteomes" id="UP001515480">
    <property type="component" value="Unassembled WGS sequence"/>
</dbReference>
<keyword evidence="5" id="KW-1185">Reference proteome</keyword>
<evidence type="ECO:0000256" key="1">
    <source>
        <dbReference type="ARBA" id="ARBA00008889"/>
    </source>
</evidence>
<name>A0AB34IFW6_PRYPA</name>
<dbReference type="CDD" id="cd05797">
    <property type="entry name" value="Ribosomal_L10"/>
    <property type="match status" value="1"/>
</dbReference>
<accession>A0AB34IFW6</accession>
<dbReference type="InterPro" id="IPR043141">
    <property type="entry name" value="Ribosomal_uL10-like_sf"/>
</dbReference>
<dbReference type="PANTHER" id="PTHR11560">
    <property type="entry name" value="39S RIBOSOMAL PROTEIN L10, MITOCHONDRIAL"/>
    <property type="match status" value="1"/>
</dbReference>
<dbReference type="NCBIfam" id="NF000955">
    <property type="entry name" value="PRK00099.1-1"/>
    <property type="match status" value="1"/>
</dbReference>
<keyword evidence="2" id="KW-0689">Ribosomal protein</keyword>
<evidence type="ECO:0000313" key="5">
    <source>
        <dbReference type="Proteomes" id="UP001515480"/>
    </source>
</evidence>
<dbReference type="SUPFAM" id="SSF160369">
    <property type="entry name" value="Ribosomal protein L10-like"/>
    <property type="match status" value="1"/>
</dbReference>
<reference evidence="4 5" key="1">
    <citation type="journal article" date="2024" name="Science">
        <title>Giant polyketide synthase enzymes in the biosynthesis of giant marine polyether toxins.</title>
        <authorList>
            <person name="Fallon T.R."/>
            <person name="Shende V.V."/>
            <person name="Wierzbicki I.H."/>
            <person name="Pendleton A.L."/>
            <person name="Watervoot N.F."/>
            <person name="Auber R.P."/>
            <person name="Gonzalez D.J."/>
            <person name="Wisecaver J.H."/>
            <person name="Moore B.S."/>
        </authorList>
    </citation>
    <scope>NUCLEOTIDE SEQUENCE [LARGE SCALE GENOMIC DNA]</scope>
    <source>
        <strain evidence="4 5">12B1</strain>
    </source>
</reference>
<dbReference type="AlphaFoldDB" id="A0AB34IFW6"/>
<evidence type="ECO:0008006" key="6">
    <source>
        <dbReference type="Google" id="ProtNLM"/>
    </source>
</evidence>
<dbReference type="EMBL" id="JBGBPQ010000028">
    <property type="protein sequence ID" value="KAL1496716.1"/>
    <property type="molecule type" value="Genomic_DNA"/>
</dbReference>
<proteinExistence type="inferred from homology"/>
<dbReference type="GO" id="GO:0006412">
    <property type="term" value="P:translation"/>
    <property type="evidence" value="ECO:0007669"/>
    <property type="project" value="InterPro"/>
</dbReference>
<dbReference type="GO" id="GO:0015934">
    <property type="term" value="C:large ribosomal subunit"/>
    <property type="evidence" value="ECO:0007669"/>
    <property type="project" value="InterPro"/>
</dbReference>
<comment type="caution">
    <text evidence="4">The sequence shown here is derived from an EMBL/GenBank/DDBJ whole genome shotgun (WGS) entry which is preliminary data.</text>
</comment>
<keyword evidence="3" id="KW-0687">Ribonucleoprotein</keyword>
<comment type="similarity">
    <text evidence="1">Belongs to the universal ribosomal protein uL10 family.</text>
</comment>
<evidence type="ECO:0000313" key="4">
    <source>
        <dbReference type="EMBL" id="KAL1496716.1"/>
    </source>
</evidence>
<protein>
    <recommendedName>
        <fullName evidence="6">50S ribosomal protein L10</fullName>
    </recommendedName>
</protein>
<dbReference type="InterPro" id="IPR002363">
    <property type="entry name" value="Ribosomal_uL10_CS_bac"/>
</dbReference>
<dbReference type="Gene3D" id="3.30.70.1730">
    <property type="match status" value="1"/>
</dbReference>
<sequence>MLSLLVAASSYAPVASPRGAAAPPARARPAAMVAADVVARKAKLVEEVKATLSDTSLMFCVRSEGLTVNKINEMRQKMPEGTVVRCVKNTLVKRAIEGDARFPLSEELLQYSNYWFFVPEANLRETVELWTKFVDTSKQTNNAIVGGMFEGSVLDAEGVEAVTKLPTKQELMGQTAALLKALPTKLARSLKAADATRLARAVKEAQGQKLARAVDAMKEKL</sequence>
<dbReference type="PROSITE" id="PS01109">
    <property type="entry name" value="RIBOSOMAL_L10"/>
    <property type="match status" value="1"/>
</dbReference>
<dbReference type="InterPro" id="IPR001790">
    <property type="entry name" value="Ribosomal_uL10"/>
</dbReference>
<evidence type="ECO:0000256" key="2">
    <source>
        <dbReference type="ARBA" id="ARBA00022980"/>
    </source>
</evidence>
<dbReference type="InterPro" id="IPR047865">
    <property type="entry name" value="Ribosomal_uL10_bac_type"/>
</dbReference>